<name>A0A196S859_BLAHN</name>
<dbReference type="Proteomes" id="UP000078348">
    <property type="component" value="Unassembled WGS sequence"/>
</dbReference>
<evidence type="ECO:0000313" key="10">
    <source>
        <dbReference type="Proteomes" id="UP000078348"/>
    </source>
</evidence>
<feature type="domain" description="Histone acetyl transferase HAT1 N-terminal" evidence="8">
    <location>
        <begin position="51"/>
        <end position="206"/>
    </location>
</feature>
<gene>
    <name evidence="9" type="ORF">AV274_5111</name>
</gene>
<comment type="similarity">
    <text evidence="1">Belongs to the HAT1 family.</text>
</comment>
<feature type="compositionally biased region" description="Basic and acidic residues" evidence="6">
    <location>
        <begin position="38"/>
        <end position="47"/>
    </location>
</feature>
<keyword evidence="10" id="KW-1185">Reference proteome</keyword>
<organism evidence="9 10">
    <name type="scientific">Blastocystis sp. subtype 1 (strain ATCC 50177 / NandII)</name>
    <dbReference type="NCBI Taxonomy" id="478820"/>
    <lineage>
        <taxon>Eukaryota</taxon>
        <taxon>Sar</taxon>
        <taxon>Stramenopiles</taxon>
        <taxon>Bigyra</taxon>
        <taxon>Opalozoa</taxon>
        <taxon>Opalinata</taxon>
        <taxon>Blastocystidae</taxon>
        <taxon>Blastocystis</taxon>
    </lineage>
</organism>
<evidence type="ECO:0000256" key="2">
    <source>
        <dbReference type="ARBA" id="ARBA00013184"/>
    </source>
</evidence>
<feature type="transmembrane region" description="Helical" evidence="7">
    <location>
        <begin position="454"/>
        <end position="475"/>
    </location>
</feature>
<comment type="caution">
    <text evidence="9">The sequence shown here is derived from an EMBL/GenBank/DDBJ whole genome shotgun (WGS) entry which is preliminary data.</text>
</comment>
<keyword evidence="7" id="KW-1133">Transmembrane helix</keyword>
<accession>A0A196S859</accession>
<dbReference type="GO" id="GO:0004402">
    <property type="term" value="F:histone acetyltransferase activity"/>
    <property type="evidence" value="ECO:0007669"/>
    <property type="project" value="InterPro"/>
</dbReference>
<dbReference type="Gene3D" id="3.40.630.30">
    <property type="match status" value="1"/>
</dbReference>
<dbReference type="Pfam" id="PF10394">
    <property type="entry name" value="Hat1_N"/>
    <property type="match status" value="1"/>
</dbReference>
<dbReference type="GO" id="GO:0031509">
    <property type="term" value="P:subtelomeric heterochromatin formation"/>
    <property type="evidence" value="ECO:0007669"/>
    <property type="project" value="InterPro"/>
</dbReference>
<evidence type="ECO:0000256" key="1">
    <source>
        <dbReference type="ARBA" id="ARBA00010543"/>
    </source>
</evidence>
<dbReference type="STRING" id="478820.A0A196S859"/>
<dbReference type="Gene3D" id="3.90.360.10">
    <property type="entry name" value="Histone acetyl transferase 1 (HAT1), N-terminal domain"/>
    <property type="match status" value="1"/>
</dbReference>
<dbReference type="EC" id="2.3.1.48" evidence="2"/>
<evidence type="ECO:0000256" key="4">
    <source>
        <dbReference type="ARBA" id="ARBA00023315"/>
    </source>
</evidence>
<dbReference type="SUPFAM" id="SSF55729">
    <property type="entry name" value="Acyl-CoA N-acyltransferases (Nat)"/>
    <property type="match status" value="1"/>
</dbReference>
<feature type="compositionally biased region" description="Polar residues" evidence="6">
    <location>
        <begin position="23"/>
        <end position="37"/>
    </location>
</feature>
<keyword evidence="3 9" id="KW-0808">Transferase</keyword>
<evidence type="ECO:0000256" key="7">
    <source>
        <dbReference type="SAM" id="Phobius"/>
    </source>
</evidence>
<reference evidence="9 10" key="1">
    <citation type="submission" date="2016-05" db="EMBL/GenBank/DDBJ databases">
        <title>Nuclear genome of Blastocystis sp. subtype 1 NandII.</title>
        <authorList>
            <person name="Gentekaki E."/>
            <person name="Curtis B."/>
            <person name="Stairs C."/>
            <person name="Eme L."/>
            <person name="Herman E."/>
            <person name="Klimes V."/>
            <person name="Arias M.C."/>
            <person name="Elias M."/>
            <person name="Hilliou F."/>
            <person name="Klute M."/>
            <person name="Malik S.-B."/>
            <person name="Pightling A."/>
            <person name="Rachubinski R."/>
            <person name="Salas D."/>
            <person name="Schlacht A."/>
            <person name="Suga H."/>
            <person name="Archibald J."/>
            <person name="Ball S.G."/>
            <person name="Clark G."/>
            <person name="Dacks J."/>
            <person name="Van Der Giezen M."/>
            <person name="Tsaousis A."/>
            <person name="Roger A."/>
        </authorList>
    </citation>
    <scope>NUCLEOTIDE SEQUENCE [LARGE SCALE GENOMIC DNA]</scope>
    <source>
        <strain evidence="10">ATCC 50177 / NandII</strain>
    </source>
</reference>
<evidence type="ECO:0000256" key="6">
    <source>
        <dbReference type="SAM" id="MobiDB-lite"/>
    </source>
</evidence>
<dbReference type="AlphaFoldDB" id="A0A196S859"/>
<dbReference type="InterPro" id="IPR017380">
    <property type="entry name" value="Hist_AcTrfase_B-typ_cat-su"/>
</dbReference>
<dbReference type="EMBL" id="LXWW01000445">
    <property type="protein sequence ID" value="OAO13218.1"/>
    <property type="molecule type" value="Genomic_DNA"/>
</dbReference>
<dbReference type="PANTHER" id="PTHR12046">
    <property type="entry name" value="HISTONE ACETYLTRANSFERASE TYPE B CATALYTIC SUBUNIT"/>
    <property type="match status" value="1"/>
</dbReference>
<evidence type="ECO:0000256" key="3">
    <source>
        <dbReference type="ARBA" id="ARBA00022679"/>
    </source>
</evidence>
<proteinExistence type="inferred from homology"/>
<dbReference type="GO" id="GO:0000781">
    <property type="term" value="C:chromosome, telomeric region"/>
    <property type="evidence" value="ECO:0007669"/>
    <property type="project" value="GOC"/>
</dbReference>
<dbReference type="InterPro" id="IPR016181">
    <property type="entry name" value="Acyl_CoA_acyltransferase"/>
</dbReference>
<feature type="region of interest" description="Disordered" evidence="6">
    <location>
        <begin position="1"/>
        <end position="50"/>
    </location>
</feature>
<protein>
    <recommendedName>
        <fullName evidence="2">histone acetyltransferase</fullName>
        <ecNumber evidence="2">2.3.1.48</ecNumber>
    </recommendedName>
</protein>
<evidence type="ECO:0000256" key="5">
    <source>
        <dbReference type="ARBA" id="ARBA00048017"/>
    </source>
</evidence>
<sequence>MSSQKRDASSMDEGMDDKRTKQPLPTDSKQIADANSVQHKEEVKEGENELSYDSNSVIDFHQVTVIEKEDGKKHLLQLCPTFHPGMSHQIFEGEKITGVKNPHIDIFFNPSTCDMCVITKCEGTPEQRKKLSRDVRKWVADDANINRTLYMDRVSTSEASFSPKGRVLSQYTVDDQPFTLHLDSLTTPEAVSTFKKMQAFGYWFIDGASEIVVTSDTPHRWLVLTLFTSVQGHPVLAGYCLLYLFSNPFQSPPHSLRLCQILVLPPFQKQGHSSRIFDCVYRTLMHTPPSQLLPDSYPAALDGATTGCAFAMYTVEDPCEDFTFVRDVYDCRLLLKVPAVKAALEGGEMTLGEDVMEDVRKEFGIIPAQTQKCFNILLHHGHKPEQAKAYRLYIKRQLAKKYRNELELIREKDTFRSTIQIYFDDTEQYYERICSTMYSSYKKKMQASRKQTRILLLTGFAFLAAAVFFFSYRFYQRIAGSSLYSIGQGNKYVNAISSKLYGGKIEETEEESLDFSAIQTRQEEVIRNALKTLKKKREESKWSYRDPFASSISGQLERPREQNDYSNVPIVLFTALENPTNPAGTKAPDVSMLCMDEVGIAETTRLIFSKSLVVKTLAKSKTKVRRETVFSTNSNKYILLKSVLTRLQSLEKEDSALFVYLDVNSYVPPALLTHVLSIIRASAPISATPFIYTIKTVTVNTLNKKAPFSGLSEEALQQAQHQMDLLIFHRDFLSLLLESLPDDIITFNMEEAVMSVAAKHQVGVVDLTAACFAMKKKLNYHTQEKPMLETNHVVLRESGMTGYRTRELIQFVGEPVSSSAIRIHASENTEYANLRLSTLFLRMKRSFYPSCTIFAENGVDPVLSFFCDSMLIYAGPDACSEQKRIALSSGTADVRRVICLYAPVDKDRLFWKPIEPLAQADFVVLNTTRNDLIVPRLPQLLSQRGRFLVVGDDATFVSTFLGKEYHLEQRMMDYSVLSSE</sequence>
<dbReference type="GO" id="GO:0005634">
    <property type="term" value="C:nucleus"/>
    <property type="evidence" value="ECO:0007669"/>
    <property type="project" value="InterPro"/>
</dbReference>
<evidence type="ECO:0000313" key="9">
    <source>
        <dbReference type="EMBL" id="OAO13218.1"/>
    </source>
</evidence>
<keyword evidence="4" id="KW-0012">Acyltransferase</keyword>
<comment type="catalytic activity">
    <reaction evidence="5">
        <text>L-lysyl-[protein] + acetyl-CoA = N(6)-acetyl-L-lysyl-[protein] + CoA + H(+)</text>
        <dbReference type="Rhea" id="RHEA:45948"/>
        <dbReference type="Rhea" id="RHEA-COMP:9752"/>
        <dbReference type="Rhea" id="RHEA-COMP:10731"/>
        <dbReference type="ChEBI" id="CHEBI:15378"/>
        <dbReference type="ChEBI" id="CHEBI:29969"/>
        <dbReference type="ChEBI" id="CHEBI:57287"/>
        <dbReference type="ChEBI" id="CHEBI:57288"/>
        <dbReference type="ChEBI" id="CHEBI:61930"/>
        <dbReference type="EC" id="2.3.1.48"/>
    </reaction>
</comment>
<dbReference type="InterPro" id="IPR037113">
    <property type="entry name" value="Hat1_N_sf"/>
</dbReference>
<keyword evidence="7" id="KW-0472">Membrane</keyword>
<dbReference type="OrthoDB" id="10253098at2759"/>
<dbReference type="InterPro" id="IPR019467">
    <property type="entry name" value="Hat1_N"/>
</dbReference>
<keyword evidence="7" id="KW-0812">Transmembrane</keyword>
<evidence type="ECO:0000259" key="8">
    <source>
        <dbReference type="Pfam" id="PF10394"/>
    </source>
</evidence>